<reference evidence="2 3" key="1">
    <citation type="journal article" date="2023" name="Plants (Basel)">
        <title>Bridging the Gap: Combining Genomics and Transcriptomics Approaches to Understand Stylosanthes scabra, an Orphan Legume from the Brazilian Caatinga.</title>
        <authorList>
            <person name="Ferreira-Neto J.R.C."/>
            <person name="da Silva M.D."/>
            <person name="Binneck E."/>
            <person name="de Melo N.F."/>
            <person name="da Silva R.H."/>
            <person name="de Melo A.L.T.M."/>
            <person name="Pandolfi V."/>
            <person name="Bustamante F.O."/>
            <person name="Brasileiro-Vidal A.C."/>
            <person name="Benko-Iseppon A.M."/>
        </authorList>
    </citation>
    <scope>NUCLEOTIDE SEQUENCE [LARGE SCALE GENOMIC DNA]</scope>
    <source>
        <tissue evidence="2">Leaves</tissue>
    </source>
</reference>
<keyword evidence="3" id="KW-1185">Reference proteome</keyword>
<sequence>MEEQENRTDNRTDNDGDNNGQGHVLRQGNSSGPTKEFLLGSEMRKMKAANGSGMMENTNRAHLKKPQPEVGQPSLKRSLAGPRVIQSAPNVAIISRAQQPMNIQDSPINESSIGPVVEMEVVTSGDTIVEETPMDLGGEPKPPDPGELFSGSELDEIMAEGIEAVMNWGNRYAPLEGNENEA</sequence>
<evidence type="ECO:0000313" key="3">
    <source>
        <dbReference type="Proteomes" id="UP001341840"/>
    </source>
</evidence>
<organism evidence="2 3">
    <name type="scientific">Stylosanthes scabra</name>
    <dbReference type="NCBI Taxonomy" id="79078"/>
    <lineage>
        <taxon>Eukaryota</taxon>
        <taxon>Viridiplantae</taxon>
        <taxon>Streptophyta</taxon>
        <taxon>Embryophyta</taxon>
        <taxon>Tracheophyta</taxon>
        <taxon>Spermatophyta</taxon>
        <taxon>Magnoliopsida</taxon>
        <taxon>eudicotyledons</taxon>
        <taxon>Gunneridae</taxon>
        <taxon>Pentapetalae</taxon>
        <taxon>rosids</taxon>
        <taxon>fabids</taxon>
        <taxon>Fabales</taxon>
        <taxon>Fabaceae</taxon>
        <taxon>Papilionoideae</taxon>
        <taxon>50 kb inversion clade</taxon>
        <taxon>dalbergioids sensu lato</taxon>
        <taxon>Dalbergieae</taxon>
        <taxon>Pterocarpus clade</taxon>
        <taxon>Stylosanthes</taxon>
    </lineage>
</organism>
<evidence type="ECO:0000313" key="2">
    <source>
        <dbReference type="EMBL" id="MED6218423.1"/>
    </source>
</evidence>
<feature type="region of interest" description="Disordered" evidence="1">
    <location>
        <begin position="1"/>
        <end position="83"/>
    </location>
</feature>
<evidence type="ECO:0000256" key="1">
    <source>
        <dbReference type="SAM" id="MobiDB-lite"/>
    </source>
</evidence>
<dbReference type="Proteomes" id="UP001341840">
    <property type="component" value="Unassembled WGS sequence"/>
</dbReference>
<accession>A0ABU6ZBS7</accession>
<name>A0ABU6ZBS7_9FABA</name>
<dbReference type="EMBL" id="JASCZI010271960">
    <property type="protein sequence ID" value="MED6218423.1"/>
    <property type="molecule type" value="Genomic_DNA"/>
</dbReference>
<feature type="compositionally biased region" description="Basic and acidic residues" evidence="1">
    <location>
        <begin position="1"/>
        <end position="14"/>
    </location>
</feature>
<proteinExistence type="predicted"/>
<gene>
    <name evidence="2" type="ORF">PIB30_026527</name>
</gene>
<comment type="caution">
    <text evidence="2">The sequence shown here is derived from an EMBL/GenBank/DDBJ whole genome shotgun (WGS) entry which is preliminary data.</text>
</comment>
<protein>
    <submittedName>
        <fullName evidence="2">Uncharacterized protein</fullName>
    </submittedName>
</protein>